<protein>
    <recommendedName>
        <fullName evidence="4">Secreted protein</fullName>
    </recommendedName>
</protein>
<gene>
    <name evidence="2" type="ORF">EDB81DRAFT_806021</name>
</gene>
<keyword evidence="1" id="KW-0732">Signal</keyword>
<feature type="chain" id="PRO_5040218685" description="Secreted protein" evidence="1">
    <location>
        <begin position="24"/>
        <end position="72"/>
    </location>
</feature>
<organism evidence="2 3">
    <name type="scientific">Dactylonectria macrodidyma</name>
    <dbReference type="NCBI Taxonomy" id="307937"/>
    <lineage>
        <taxon>Eukaryota</taxon>
        <taxon>Fungi</taxon>
        <taxon>Dikarya</taxon>
        <taxon>Ascomycota</taxon>
        <taxon>Pezizomycotina</taxon>
        <taxon>Sordariomycetes</taxon>
        <taxon>Hypocreomycetidae</taxon>
        <taxon>Hypocreales</taxon>
        <taxon>Nectriaceae</taxon>
        <taxon>Dactylonectria</taxon>
    </lineage>
</organism>
<evidence type="ECO:0000313" key="2">
    <source>
        <dbReference type="EMBL" id="KAH7132747.1"/>
    </source>
</evidence>
<dbReference type="EMBL" id="JAGMUV010000016">
    <property type="protein sequence ID" value="KAH7132747.1"/>
    <property type="molecule type" value="Genomic_DNA"/>
</dbReference>
<reference evidence="2" key="1">
    <citation type="journal article" date="2021" name="Nat. Commun.">
        <title>Genetic determinants of endophytism in the Arabidopsis root mycobiome.</title>
        <authorList>
            <person name="Mesny F."/>
            <person name="Miyauchi S."/>
            <person name="Thiergart T."/>
            <person name="Pickel B."/>
            <person name="Atanasova L."/>
            <person name="Karlsson M."/>
            <person name="Huettel B."/>
            <person name="Barry K.W."/>
            <person name="Haridas S."/>
            <person name="Chen C."/>
            <person name="Bauer D."/>
            <person name="Andreopoulos W."/>
            <person name="Pangilinan J."/>
            <person name="LaButti K."/>
            <person name="Riley R."/>
            <person name="Lipzen A."/>
            <person name="Clum A."/>
            <person name="Drula E."/>
            <person name="Henrissat B."/>
            <person name="Kohler A."/>
            <person name="Grigoriev I.V."/>
            <person name="Martin F.M."/>
            <person name="Hacquard S."/>
        </authorList>
    </citation>
    <scope>NUCLEOTIDE SEQUENCE</scope>
    <source>
        <strain evidence="2">MPI-CAGE-AT-0147</strain>
    </source>
</reference>
<evidence type="ECO:0000313" key="3">
    <source>
        <dbReference type="Proteomes" id="UP000738349"/>
    </source>
</evidence>
<evidence type="ECO:0008006" key="4">
    <source>
        <dbReference type="Google" id="ProtNLM"/>
    </source>
</evidence>
<keyword evidence="3" id="KW-1185">Reference proteome</keyword>
<name>A0A9P9E8Y0_9HYPO</name>
<accession>A0A9P9E8Y0</accession>
<proteinExistence type="predicted"/>
<dbReference type="Proteomes" id="UP000738349">
    <property type="component" value="Unassembled WGS sequence"/>
</dbReference>
<feature type="signal peptide" evidence="1">
    <location>
        <begin position="1"/>
        <end position="23"/>
    </location>
</feature>
<sequence>MMRSSLRRLEIGTSAALVLTVAASYSGGGGNKYLPTFTHRPGPASPIGPRPRCCFCKAFSTFQHQENTSALV</sequence>
<evidence type="ECO:0000256" key="1">
    <source>
        <dbReference type="SAM" id="SignalP"/>
    </source>
</evidence>
<dbReference type="AlphaFoldDB" id="A0A9P9E8Y0"/>
<comment type="caution">
    <text evidence="2">The sequence shown here is derived from an EMBL/GenBank/DDBJ whole genome shotgun (WGS) entry which is preliminary data.</text>
</comment>